<dbReference type="Proteomes" id="UP000660110">
    <property type="component" value="Unassembled WGS sequence"/>
</dbReference>
<evidence type="ECO:0000313" key="1">
    <source>
        <dbReference type="EMBL" id="GGF07832.1"/>
    </source>
</evidence>
<dbReference type="EMBL" id="BMEL01000001">
    <property type="protein sequence ID" value="GGF07832.1"/>
    <property type="molecule type" value="Genomic_DNA"/>
</dbReference>
<sequence>MYSKAILASIDTKQNNAAAIKKYKNGRKITIKMPLETPLAAVNSSSVKKYVNNDPKSTGIKMTTLKKNK</sequence>
<reference evidence="1" key="2">
    <citation type="submission" date="2020-09" db="EMBL/GenBank/DDBJ databases">
        <authorList>
            <person name="Sun Q."/>
            <person name="Zhou Y."/>
        </authorList>
    </citation>
    <scope>NUCLEOTIDE SEQUENCE</scope>
    <source>
        <strain evidence="1">CGMCC 1.12153</strain>
    </source>
</reference>
<keyword evidence="2" id="KW-1185">Reference proteome</keyword>
<reference evidence="1" key="1">
    <citation type="journal article" date="2014" name="Int. J. Syst. Evol. Microbiol.">
        <title>Complete genome sequence of Corynebacterium casei LMG S-19264T (=DSM 44701T), isolated from a smear-ripened cheese.</title>
        <authorList>
            <consortium name="US DOE Joint Genome Institute (JGI-PGF)"/>
            <person name="Walter F."/>
            <person name="Albersmeier A."/>
            <person name="Kalinowski J."/>
            <person name="Ruckert C."/>
        </authorList>
    </citation>
    <scope>NUCLEOTIDE SEQUENCE</scope>
    <source>
        <strain evidence="1">CGMCC 1.12153</strain>
    </source>
</reference>
<dbReference type="AlphaFoldDB" id="A0A917AYN8"/>
<proteinExistence type="predicted"/>
<evidence type="ECO:0000313" key="2">
    <source>
        <dbReference type="Proteomes" id="UP000660110"/>
    </source>
</evidence>
<name>A0A917AYN8_HALAA</name>
<accession>A0A917AYN8</accession>
<comment type="caution">
    <text evidence="1">The sequence shown here is derived from an EMBL/GenBank/DDBJ whole genome shotgun (WGS) entry which is preliminary data.</text>
</comment>
<protein>
    <submittedName>
        <fullName evidence="1">Uncharacterized protein</fullName>
    </submittedName>
</protein>
<gene>
    <name evidence="1" type="ORF">GCM10010954_02880</name>
</gene>
<organism evidence="1 2">
    <name type="scientific">Halobacillus andaensis</name>
    <dbReference type="NCBI Taxonomy" id="1176239"/>
    <lineage>
        <taxon>Bacteria</taxon>
        <taxon>Bacillati</taxon>
        <taxon>Bacillota</taxon>
        <taxon>Bacilli</taxon>
        <taxon>Bacillales</taxon>
        <taxon>Bacillaceae</taxon>
        <taxon>Halobacillus</taxon>
    </lineage>
</organism>